<evidence type="ECO:0000259" key="12">
    <source>
        <dbReference type="PROSITE" id="PS51977"/>
    </source>
</evidence>
<evidence type="ECO:0000256" key="1">
    <source>
        <dbReference type="ARBA" id="ARBA00004123"/>
    </source>
</evidence>
<accession>A0AAD1UEZ8</accession>
<dbReference type="PROSITE" id="PS51060">
    <property type="entry name" value="PARP_ALPHA_HD"/>
    <property type="match status" value="1"/>
</dbReference>
<name>A0AAD1UEZ8_EUPCR</name>
<evidence type="ECO:0000313" key="14">
    <source>
        <dbReference type="Proteomes" id="UP001295684"/>
    </source>
</evidence>
<dbReference type="GO" id="GO:0003950">
    <property type="term" value="F:NAD+ poly-ADP-ribosyltransferase activity"/>
    <property type="evidence" value="ECO:0007669"/>
    <property type="project" value="UniProtKB-UniRule"/>
</dbReference>
<dbReference type="SMART" id="SM00773">
    <property type="entry name" value="WGR"/>
    <property type="match status" value="1"/>
</dbReference>
<feature type="repeat" description="ANK" evidence="7">
    <location>
        <begin position="229"/>
        <end position="261"/>
    </location>
</feature>
<dbReference type="Gene3D" id="3.90.228.10">
    <property type="match status" value="1"/>
</dbReference>
<dbReference type="PROSITE" id="PS50297">
    <property type="entry name" value="ANK_REP_REGION"/>
    <property type="match status" value="3"/>
</dbReference>
<feature type="repeat" description="ANK" evidence="7">
    <location>
        <begin position="109"/>
        <end position="141"/>
    </location>
</feature>
<dbReference type="GO" id="GO:0006302">
    <property type="term" value="P:double-strand break repair"/>
    <property type="evidence" value="ECO:0007669"/>
    <property type="project" value="TreeGrafter"/>
</dbReference>
<dbReference type="EC" id="2.4.2.-" evidence="8"/>
<comment type="subcellular location">
    <subcellularLocation>
        <location evidence="1">Nucleus</location>
    </subcellularLocation>
</comment>
<keyword evidence="6" id="KW-0539">Nucleus</keyword>
<dbReference type="SMART" id="SM00248">
    <property type="entry name" value="ANK"/>
    <property type="match status" value="10"/>
</dbReference>
<feature type="region of interest" description="Disordered" evidence="9">
    <location>
        <begin position="1187"/>
        <end position="1208"/>
    </location>
</feature>
<organism evidence="13 14">
    <name type="scientific">Euplotes crassus</name>
    <dbReference type="NCBI Taxonomy" id="5936"/>
    <lineage>
        <taxon>Eukaryota</taxon>
        <taxon>Sar</taxon>
        <taxon>Alveolata</taxon>
        <taxon>Ciliophora</taxon>
        <taxon>Intramacronucleata</taxon>
        <taxon>Spirotrichea</taxon>
        <taxon>Hypotrichia</taxon>
        <taxon>Euplotida</taxon>
        <taxon>Euplotidae</taxon>
        <taxon>Moneuplotes</taxon>
    </lineage>
</organism>
<dbReference type="CDD" id="cd07997">
    <property type="entry name" value="WGR_PARP"/>
    <property type="match status" value="1"/>
</dbReference>
<dbReference type="Proteomes" id="UP001295684">
    <property type="component" value="Unassembled WGS sequence"/>
</dbReference>
<dbReference type="PANTHER" id="PTHR10459:SF108">
    <property type="entry name" value="POLY [ADP-RIBOSE] POLYMERASE"/>
    <property type="match status" value="1"/>
</dbReference>
<dbReference type="GO" id="GO:0016779">
    <property type="term" value="F:nucleotidyltransferase activity"/>
    <property type="evidence" value="ECO:0007669"/>
    <property type="project" value="UniProtKB-KW"/>
</dbReference>
<feature type="compositionally biased region" description="Basic residues" evidence="9">
    <location>
        <begin position="1188"/>
        <end position="1204"/>
    </location>
</feature>
<dbReference type="EMBL" id="CAMPGE010006686">
    <property type="protein sequence ID" value="CAI2365564.1"/>
    <property type="molecule type" value="Genomic_DNA"/>
</dbReference>
<dbReference type="InterPro" id="IPR036616">
    <property type="entry name" value="Poly(ADP-ribose)pol_reg_dom_sf"/>
</dbReference>
<keyword evidence="14" id="KW-1185">Reference proteome</keyword>
<evidence type="ECO:0000256" key="4">
    <source>
        <dbReference type="ARBA" id="ARBA00022695"/>
    </source>
</evidence>
<evidence type="ECO:0000256" key="5">
    <source>
        <dbReference type="ARBA" id="ARBA00023027"/>
    </source>
</evidence>
<dbReference type="InterPro" id="IPR036930">
    <property type="entry name" value="WGR_dom_sf"/>
</dbReference>
<evidence type="ECO:0000256" key="6">
    <source>
        <dbReference type="ARBA" id="ARBA00023242"/>
    </source>
</evidence>
<dbReference type="Gene3D" id="1.20.142.10">
    <property type="entry name" value="Poly(ADP-ribose) polymerase, regulatory domain"/>
    <property type="match status" value="1"/>
</dbReference>
<dbReference type="PROSITE" id="PS50088">
    <property type="entry name" value="ANK_REPEAT"/>
    <property type="match status" value="3"/>
</dbReference>
<dbReference type="InterPro" id="IPR002110">
    <property type="entry name" value="Ankyrin_rpt"/>
</dbReference>
<evidence type="ECO:0000259" key="11">
    <source>
        <dbReference type="PROSITE" id="PS51060"/>
    </source>
</evidence>
<dbReference type="InterPro" id="IPR050800">
    <property type="entry name" value="ARTD/PARP"/>
</dbReference>
<dbReference type="PROSITE" id="PS51977">
    <property type="entry name" value="WGR"/>
    <property type="match status" value="1"/>
</dbReference>
<evidence type="ECO:0000256" key="3">
    <source>
        <dbReference type="ARBA" id="ARBA00022679"/>
    </source>
</evidence>
<dbReference type="Gene3D" id="1.25.40.20">
    <property type="entry name" value="Ankyrin repeat-containing domain"/>
    <property type="match status" value="3"/>
</dbReference>
<dbReference type="Pfam" id="PF12796">
    <property type="entry name" value="Ank_2"/>
    <property type="match status" value="2"/>
</dbReference>
<evidence type="ECO:0000256" key="7">
    <source>
        <dbReference type="PROSITE-ProRule" id="PRU00023"/>
    </source>
</evidence>
<evidence type="ECO:0000259" key="10">
    <source>
        <dbReference type="PROSITE" id="PS51059"/>
    </source>
</evidence>
<dbReference type="PANTHER" id="PTHR10459">
    <property type="entry name" value="DNA LIGASE"/>
    <property type="match status" value="1"/>
</dbReference>
<evidence type="ECO:0000313" key="13">
    <source>
        <dbReference type="EMBL" id="CAI2365564.1"/>
    </source>
</evidence>
<dbReference type="GO" id="GO:0005730">
    <property type="term" value="C:nucleolus"/>
    <property type="evidence" value="ECO:0007669"/>
    <property type="project" value="TreeGrafter"/>
</dbReference>
<dbReference type="Pfam" id="PF05406">
    <property type="entry name" value="WGR"/>
    <property type="match status" value="1"/>
</dbReference>
<dbReference type="GO" id="GO:0070212">
    <property type="term" value="P:protein poly-ADP-ribosylation"/>
    <property type="evidence" value="ECO:0007669"/>
    <property type="project" value="TreeGrafter"/>
</dbReference>
<dbReference type="Pfam" id="PF00644">
    <property type="entry name" value="PARP"/>
    <property type="match status" value="1"/>
</dbReference>
<sequence length="1360" mass="157976">MKMSARMPKMKRSKDLRLLEFLGNSFPQEVKKKLDTENLYGNTPLVHCIKTKRFDIAKQIIDFKFYEEDRVDKYTRLTPLHHIAKVPDEGFIKVMISTFHSQINSKDYQGNTPLHYACWFRNRNYIELLVENGANVTLSNEEGNTPLHISCAGNNPQFDHSPKQEDYLINNGADVNAKNKFDETPLMMMFKLLGEDEVISSGVDSKFDPISTLMILLNNKADIHAKSKSLKTPLHYACIRGSTISALTLINNGAECNVTDYSDTTPYGYAMKNNHEDLCIFLIQQNKIIDLPINSIVNNPDHELNKLANLSSYVNSPEMDELIERKKALESKPTYEKLEEEYIKLQPYSPFYYAIRHNMQGNIYLLIQKGFSQFSALSECIMQNKFNLFLSILDIAEKNIIKERANEEGKNLLHIYCEHIQESQPDTQLALEILQIILDSGLNQYEVDKKGRIPLHYCYMRGNIFIANKLLGGKNNEEKIQILNICDHEQTTVFGMLFHNLSMGNSSNPLNQMVCNVVGEDTKKLNPFVKFRKEHFPYTQLSYCFEDGEMIHPVILMYDINQYIDPYLLSTFDPVGIVSPDSQFSLLCQLFKLGRISLLSLPMFKNSVEKYLQDDVSIKFIEETLSKPNKLGCYHNANRMKRFLLNQFRVEINVKSEVDDHMNFSSVKEKLRETFDYIEDSEKYLQVEIPRLQELSKSDQECVLDSTDKSEKHCYVVKDENETKFFYDAMMKKVDIKKYYYGLDNFYVLQLLYDPVKNIYIVWTRWGRSGSQGQYQRTPLKKEEAIKEFKRIFKQKTGVKWEEVKDYTRVPKKYDVKRLGGKLTSNTNKALKFSNADFDYTKLLIPWEKLETDIEMKNPEEFKYFIKPLTRDDHIIQNFTYSNFSRSLMVLAPQDKETVDDAIKLLYNMRKIIKESTNHTSQRNFEAYCACIEEIEKLNSEYLELIPKTNPTMISTLLHQHEVDAEIQRLKSIYSISSSVRSMLGAYLNKDEINPYDYILGTLNLNMSIIDLNSNETKLILHYLNSSRSNGYNLRNVVRIDDLEYTDEQNDRFENTPNHMMLWHGTGADNIINIMRNGLKIAPDEAFQHGSRYGKGLYFSDSFELSSCYSSESDCEKYILLCEVATGKMVNILSMMNQELKKTPNYDCIRVIPSTGPNWDGSVVKDDVVYPIGRTIHYPPPIFNALSNKRRSQRSSSRRSSRGQKVKDMGKYEIVEEGLESEESEEEEQKFIKPAFALGANTVPAVRKSDKMAKKNELMILEDNDDVVFPILPNQITAATRSDIKEYNKRLNNLHSYNHHSEYIIYNEALVRVKYIIQLSAKPKSKIKKEMNNGMMFKKKAHQWLQPNMEERNTRCNENK</sequence>
<feature type="repeat" description="ANK" evidence="7">
    <location>
        <begin position="142"/>
        <end position="180"/>
    </location>
</feature>
<dbReference type="InterPro" id="IPR036770">
    <property type="entry name" value="Ankyrin_rpt-contain_sf"/>
</dbReference>
<dbReference type="GO" id="GO:1990404">
    <property type="term" value="F:NAD+-protein mono-ADP-ribosyltransferase activity"/>
    <property type="evidence" value="ECO:0007669"/>
    <property type="project" value="TreeGrafter"/>
</dbReference>
<reference evidence="13" key="1">
    <citation type="submission" date="2023-07" db="EMBL/GenBank/DDBJ databases">
        <authorList>
            <consortium name="AG Swart"/>
            <person name="Singh M."/>
            <person name="Singh A."/>
            <person name="Seah K."/>
            <person name="Emmerich C."/>
        </authorList>
    </citation>
    <scope>NUCLEOTIDE SEQUENCE</scope>
    <source>
        <strain evidence="13">DP1</strain>
    </source>
</reference>
<keyword evidence="4" id="KW-0548">Nucleotidyltransferase</keyword>
<keyword evidence="3 8" id="KW-0808">Transferase</keyword>
<feature type="domain" description="PARP catalytic" evidence="10">
    <location>
        <begin position="994"/>
        <end position="1215"/>
    </location>
</feature>
<evidence type="ECO:0000256" key="8">
    <source>
        <dbReference type="RuleBase" id="RU362114"/>
    </source>
</evidence>
<dbReference type="SUPFAM" id="SSF56399">
    <property type="entry name" value="ADP-ribosylation"/>
    <property type="match status" value="1"/>
</dbReference>
<protein>
    <recommendedName>
        <fullName evidence="8">Poly [ADP-ribose] polymerase</fullName>
        <shortName evidence="8">PARP</shortName>
        <ecNumber evidence="8">2.4.2.-</ecNumber>
    </recommendedName>
</protein>
<gene>
    <name evidence="13" type="ORF">ECRASSUSDP1_LOCUS6882</name>
</gene>
<dbReference type="InterPro" id="IPR008893">
    <property type="entry name" value="WGR_domain"/>
</dbReference>
<keyword evidence="7" id="KW-0040">ANK repeat</keyword>
<dbReference type="InterPro" id="IPR004102">
    <property type="entry name" value="Poly(ADP-ribose)pol_reg_dom"/>
</dbReference>
<dbReference type="InterPro" id="IPR012317">
    <property type="entry name" value="Poly(ADP-ribose)pol_cat_dom"/>
</dbReference>
<dbReference type="SUPFAM" id="SSF142921">
    <property type="entry name" value="WGR domain-like"/>
    <property type="match status" value="1"/>
</dbReference>
<keyword evidence="5 8" id="KW-0520">NAD</keyword>
<comment type="caution">
    <text evidence="13">The sequence shown here is derived from an EMBL/GenBank/DDBJ whole genome shotgun (WGS) entry which is preliminary data.</text>
</comment>
<evidence type="ECO:0000256" key="9">
    <source>
        <dbReference type="SAM" id="MobiDB-lite"/>
    </source>
</evidence>
<feature type="domain" description="WGR" evidence="12">
    <location>
        <begin position="713"/>
        <end position="814"/>
    </location>
</feature>
<keyword evidence="2 8" id="KW-0328">Glycosyltransferase</keyword>
<dbReference type="Pfam" id="PF00023">
    <property type="entry name" value="Ank"/>
    <property type="match status" value="1"/>
</dbReference>
<dbReference type="SUPFAM" id="SSF48403">
    <property type="entry name" value="Ankyrin repeat"/>
    <property type="match status" value="2"/>
</dbReference>
<dbReference type="PROSITE" id="PS51059">
    <property type="entry name" value="PARP_CATALYTIC"/>
    <property type="match status" value="1"/>
</dbReference>
<proteinExistence type="predicted"/>
<evidence type="ECO:0000256" key="2">
    <source>
        <dbReference type="ARBA" id="ARBA00022676"/>
    </source>
</evidence>
<feature type="domain" description="PARP alpha-helical" evidence="11">
    <location>
        <begin position="855"/>
        <end position="984"/>
    </location>
</feature>